<dbReference type="RefSeq" id="WP_061213630.1">
    <property type="nucleotide sequence ID" value="NZ_DCDX01000079.1"/>
</dbReference>
<reference evidence="1 2" key="1">
    <citation type="journal article" date="2018" name="Nat. Biotechnol.">
        <title>A standardized bacterial taxonomy based on genome phylogeny substantially revises the tree of life.</title>
        <authorList>
            <person name="Parks D.H."/>
            <person name="Chuvochina M."/>
            <person name="Waite D.W."/>
            <person name="Rinke C."/>
            <person name="Skarshewski A."/>
            <person name="Chaumeil P.A."/>
            <person name="Hugenholtz P."/>
        </authorList>
    </citation>
    <scope>NUCLEOTIDE SEQUENCE [LARGE SCALE GENOMIC DNA]</scope>
    <source>
        <strain evidence="1">UBA10948</strain>
    </source>
</reference>
<gene>
    <name evidence="1" type="ORF">DDZ44_11450</name>
</gene>
<accession>A0A354YYW8</accession>
<dbReference type="Proteomes" id="UP000263273">
    <property type="component" value="Unassembled WGS sequence"/>
</dbReference>
<dbReference type="EMBL" id="DNZF01000248">
    <property type="protein sequence ID" value="HBK54540.1"/>
    <property type="molecule type" value="Genomic_DNA"/>
</dbReference>
<dbReference type="AlphaFoldDB" id="A0A354YYW8"/>
<organism evidence="1 2">
    <name type="scientific">Syntrophomonas wolfei</name>
    <dbReference type="NCBI Taxonomy" id="863"/>
    <lineage>
        <taxon>Bacteria</taxon>
        <taxon>Bacillati</taxon>
        <taxon>Bacillota</taxon>
        <taxon>Clostridia</taxon>
        <taxon>Eubacteriales</taxon>
        <taxon>Syntrophomonadaceae</taxon>
        <taxon>Syntrophomonas</taxon>
    </lineage>
</organism>
<name>A0A354YYW8_9FIRM</name>
<proteinExistence type="predicted"/>
<evidence type="ECO:0000313" key="2">
    <source>
        <dbReference type="Proteomes" id="UP000263273"/>
    </source>
</evidence>
<protein>
    <submittedName>
        <fullName evidence="1">Uncharacterized protein</fullName>
    </submittedName>
</protein>
<evidence type="ECO:0000313" key="1">
    <source>
        <dbReference type="EMBL" id="HBK54540.1"/>
    </source>
</evidence>
<comment type="caution">
    <text evidence="1">The sequence shown here is derived from an EMBL/GenBank/DDBJ whole genome shotgun (WGS) entry which is preliminary data.</text>
</comment>
<sequence>MHISADYVTRQERATETFLAVFHILELYTVGKLLEQLPLESAGEKSAQVVAEVYLLNRISQPGFSGELALCGEVKSLKEIPS</sequence>